<evidence type="ECO:0000313" key="2">
    <source>
        <dbReference type="Proteomes" id="UP000000305"/>
    </source>
</evidence>
<proteinExistence type="predicted"/>
<evidence type="ECO:0008006" key="3">
    <source>
        <dbReference type="Google" id="ProtNLM"/>
    </source>
</evidence>
<dbReference type="PhylomeDB" id="E9HHM1"/>
<gene>
    <name evidence="1" type="ORF">DAPPUDRAFT_114274</name>
</gene>
<name>E9HHM1_DAPPU</name>
<dbReference type="AlphaFoldDB" id="E9HHM1"/>
<reference evidence="1 2" key="1">
    <citation type="journal article" date="2011" name="Science">
        <title>The ecoresponsive genome of Daphnia pulex.</title>
        <authorList>
            <person name="Colbourne J.K."/>
            <person name="Pfrender M.E."/>
            <person name="Gilbert D."/>
            <person name="Thomas W.K."/>
            <person name="Tucker A."/>
            <person name="Oakley T.H."/>
            <person name="Tokishita S."/>
            <person name="Aerts A."/>
            <person name="Arnold G.J."/>
            <person name="Basu M.K."/>
            <person name="Bauer D.J."/>
            <person name="Caceres C.E."/>
            <person name="Carmel L."/>
            <person name="Casola C."/>
            <person name="Choi J.H."/>
            <person name="Detter J.C."/>
            <person name="Dong Q."/>
            <person name="Dusheyko S."/>
            <person name="Eads B.D."/>
            <person name="Frohlich T."/>
            <person name="Geiler-Samerotte K.A."/>
            <person name="Gerlach D."/>
            <person name="Hatcher P."/>
            <person name="Jogdeo S."/>
            <person name="Krijgsveld J."/>
            <person name="Kriventseva E.V."/>
            <person name="Kultz D."/>
            <person name="Laforsch C."/>
            <person name="Lindquist E."/>
            <person name="Lopez J."/>
            <person name="Manak J.R."/>
            <person name="Muller J."/>
            <person name="Pangilinan J."/>
            <person name="Patwardhan R.P."/>
            <person name="Pitluck S."/>
            <person name="Pritham E.J."/>
            <person name="Rechtsteiner A."/>
            <person name="Rho M."/>
            <person name="Rogozin I.B."/>
            <person name="Sakarya O."/>
            <person name="Salamov A."/>
            <person name="Schaack S."/>
            <person name="Shapiro H."/>
            <person name="Shiga Y."/>
            <person name="Skalitzky C."/>
            <person name="Smith Z."/>
            <person name="Souvorov A."/>
            <person name="Sung W."/>
            <person name="Tang Z."/>
            <person name="Tsuchiya D."/>
            <person name="Tu H."/>
            <person name="Vos H."/>
            <person name="Wang M."/>
            <person name="Wolf Y.I."/>
            <person name="Yamagata H."/>
            <person name="Yamada T."/>
            <person name="Ye Y."/>
            <person name="Shaw J.R."/>
            <person name="Andrews J."/>
            <person name="Crease T.J."/>
            <person name="Tang H."/>
            <person name="Lucas S.M."/>
            <person name="Robertson H.M."/>
            <person name="Bork P."/>
            <person name="Koonin E.V."/>
            <person name="Zdobnov E.M."/>
            <person name="Grigoriev I.V."/>
            <person name="Lynch M."/>
            <person name="Boore J.L."/>
        </authorList>
    </citation>
    <scope>NUCLEOTIDE SEQUENCE [LARGE SCALE GENOMIC DNA]</scope>
</reference>
<dbReference type="Proteomes" id="UP000000305">
    <property type="component" value="Unassembled WGS sequence"/>
</dbReference>
<dbReference type="PANTHER" id="PTHR23080:SF144">
    <property type="entry name" value="SPINDLE AND KINETOCHORE ASSOCIATED COMPLEX SUBUNIT 3"/>
    <property type="match status" value="1"/>
</dbReference>
<protein>
    <recommendedName>
        <fullName evidence="3">Transposase Helix-turn-helix domain-containing protein</fullName>
    </recommendedName>
</protein>
<dbReference type="EMBL" id="GL732649">
    <property type="protein sequence ID" value="EFX68768.1"/>
    <property type="molecule type" value="Genomic_DNA"/>
</dbReference>
<dbReference type="HOGENOM" id="CLU_1152746_0_0_1"/>
<accession>E9HHM1</accession>
<dbReference type="PANTHER" id="PTHR23080">
    <property type="entry name" value="THAP DOMAIN PROTEIN"/>
    <property type="match status" value="1"/>
</dbReference>
<keyword evidence="2" id="KW-1185">Reference proteome</keyword>
<sequence>MTVDQPKENTGDFSHLTGDVVTDAMSVSIQTCDIFSQAAYGVEPVLTEEVSQSAVVLIEGAMKRVASKSKQIDGIYSQATCDVDRSCVTEFALTEAFAWPTVDTVCKADKAAGTAPICLKNVGVNTDNCLKFAVTDIFITANDAVCLIFRKIRLNEYFTILGYVFGIRSREASRIFIRYVAFIADHMQEIIFWPKHDSLKRALPISFRKNYIKIQSIIDCFEVEIQKPSDPVNQALTWSVS</sequence>
<organism evidence="1 2">
    <name type="scientific">Daphnia pulex</name>
    <name type="common">Water flea</name>
    <dbReference type="NCBI Taxonomy" id="6669"/>
    <lineage>
        <taxon>Eukaryota</taxon>
        <taxon>Metazoa</taxon>
        <taxon>Ecdysozoa</taxon>
        <taxon>Arthropoda</taxon>
        <taxon>Crustacea</taxon>
        <taxon>Branchiopoda</taxon>
        <taxon>Diplostraca</taxon>
        <taxon>Cladocera</taxon>
        <taxon>Anomopoda</taxon>
        <taxon>Daphniidae</taxon>
        <taxon>Daphnia</taxon>
    </lineage>
</organism>
<evidence type="ECO:0000313" key="1">
    <source>
        <dbReference type="EMBL" id="EFX68768.1"/>
    </source>
</evidence>
<dbReference type="STRING" id="6669.E9HHM1"/>
<dbReference type="InParanoid" id="E9HHM1"/>
<dbReference type="OrthoDB" id="7782839at2759"/>
<dbReference type="KEGG" id="dpx:DAPPUDRAFT_114274"/>